<dbReference type="Proteomes" id="UP000622797">
    <property type="component" value="Unassembled WGS sequence"/>
</dbReference>
<accession>A0A8H4U739</accession>
<reference evidence="2" key="1">
    <citation type="journal article" date="2020" name="BMC Genomics">
        <title>Correction to: Identification and distribution of gene clusters required for synthesis of sphingolipid metabolism inhibitors in diverse species of the filamentous fungus Fusarium.</title>
        <authorList>
            <person name="Kim H.S."/>
            <person name="Lohmar J.M."/>
            <person name="Busman M."/>
            <person name="Brown D.W."/>
            <person name="Naumann T.A."/>
            <person name="Divon H.H."/>
            <person name="Lysoe E."/>
            <person name="Uhlig S."/>
            <person name="Proctor R.H."/>
        </authorList>
    </citation>
    <scope>NUCLEOTIDE SEQUENCE</scope>
    <source>
        <strain evidence="2">NRRL 20472</strain>
    </source>
</reference>
<proteinExistence type="predicted"/>
<name>A0A8H4U739_9HYPO</name>
<reference evidence="2" key="2">
    <citation type="submission" date="2020-05" db="EMBL/GenBank/DDBJ databases">
        <authorList>
            <person name="Kim H.-S."/>
            <person name="Proctor R.H."/>
            <person name="Brown D.W."/>
        </authorList>
    </citation>
    <scope>NUCLEOTIDE SEQUENCE</scope>
    <source>
        <strain evidence="2">NRRL 20472</strain>
    </source>
</reference>
<dbReference type="PANTHER" id="PTHR45763:SF46">
    <property type="entry name" value="AB HYDROLASE-1 DOMAIN-CONTAINING PROTEIN"/>
    <property type="match status" value="1"/>
</dbReference>
<dbReference type="OrthoDB" id="294702at2759"/>
<organism evidence="2 3">
    <name type="scientific">Fusarium sarcochroum</name>
    <dbReference type="NCBI Taxonomy" id="1208366"/>
    <lineage>
        <taxon>Eukaryota</taxon>
        <taxon>Fungi</taxon>
        <taxon>Dikarya</taxon>
        <taxon>Ascomycota</taxon>
        <taxon>Pezizomycotina</taxon>
        <taxon>Sordariomycetes</taxon>
        <taxon>Hypocreomycetidae</taxon>
        <taxon>Hypocreales</taxon>
        <taxon>Nectriaceae</taxon>
        <taxon>Fusarium</taxon>
        <taxon>Fusarium lateritium species complex</taxon>
    </lineage>
</organism>
<gene>
    <name evidence="2" type="ORF">FSARC_2267</name>
</gene>
<evidence type="ECO:0000259" key="1">
    <source>
        <dbReference type="Pfam" id="PF00561"/>
    </source>
</evidence>
<dbReference type="Gene3D" id="3.40.50.1820">
    <property type="entry name" value="alpha/beta hydrolase"/>
    <property type="match status" value="1"/>
</dbReference>
<comment type="caution">
    <text evidence="2">The sequence shown here is derived from an EMBL/GenBank/DDBJ whole genome shotgun (WGS) entry which is preliminary data.</text>
</comment>
<dbReference type="EMBL" id="JABEXW010000111">
    <property type="protein sequence ID" value="KAF4970754.1"/>
    <property type="molecule type" value="Genomic_DNA"/>
</dbReference>
<dbReference type="Pfam" id="PF00561">
    <property type="entry name" value="Abhydrolase_1"/>
    <property type="match status" value="1"/>
</dbReference>
<dbReference type="SUPFAM" id="SSF53474">
    <property type="entry name" value="alpha/beta-Hydrolases"/>
    <property type="match status" value="1"/>
</dbReference>
<evidence type="ECO:0000313" key="2">
    <source>
        <dbReference type="EMBL" id="KAF4970754.1"/>
    </source>
</evidence>
<keyword evidence="3" id="KW-1185">Reference proteome</keyword>
<protein>
    <recommendedName>
        <fullName evidence="1">AB hydrolase-1 domain-containing protein</fullName>
    </recommendedName>
</protein>
<sequence length="308" mass="33240">MADPKEQSAQTLTLPDGRTLAYSVYGSPTPSLHIFYFHSYPASRVEGALFQDAALDLGIQLICPDRPGMGSSTFLPDRSLLDWSQDVLALADHLSIAQFGCIGVSGGGPYTIACYHKIPRSRLTAAAVLAGIWPTTLGTQGMPMESRLMLFLAPWVPGLVAAGLDYGIGKAARDTEHPEAYAAAVNKSIESRAGVDRDVWRENKNGIKDIVLESMREALKDGSTGAAHDARVYGSDWGFSLSDVKVEEKSLLIWHGKQDHNVPLTMAEKAVALLPGSQFRSFPDDGHTSLIAGKPMEFLEEVKALLEG</sequence>
<dbReference type="AlphaFoldDB" id="A0A8H4U739"/>
<evidence type="ECO:0000313" key="3">
    <source>
        <dbReference type="Proteomes" id="UP000622797"/>
    </source>
</evidence>
<dbReference type="InterPro" id="IPR000073">
    <property type="entry name" value="AB_hydrolase_1"/>
</dbReference>
<dbReference type="InterPro" id="IPR029058">
    <property type="entry name" value="AB_hydrolase_fold"/>
</dbReference>
<dbReference type="PANTHER" id="PTHR45763">
    <property type="entry name" value="HYDROLASE, ALPHA/BETA FOLD FAMILY PROTEIN, EXPRESSED-RELATED"/>
    <property type="match status" value="1"/>
</dbReference>
<feature type="domain" description="AB hydrolase-1" evidence="1">
    <location>
        <begin position="34"/>
        <end position="291"/>
    </location>
</feature>